<keyword evidence="3" id="KW-1185">Reference proteome</keyword>
<dbReference type="SUPFAM" id="SSF141868">
    <property type="entry name" value="EAL domain-like"/>
    <property type="match status" value="1"/>
</dbReference>
<dbReference type="Pfam" id="PF00563">
    <property type="entry name" value="EAL"/>
    <property type="match status" value="1"/>
</dbReference>
<dbReference type="Gene3D" id="3.30.450.40">
    <property type="match status" value="1"/>
</dbReference>
<evidence type="ECO:0000259" key="1">
    <source>
        <dbReference type="PROSITE" id="PS50883"/>
    </source>
</evidence>
<dbReference type="SMART" id="SM00065">
    <property type="entry name" value="GAF"/>
    <property type="match status" value="1"/>
</dbReference>
<dbReference type="EMBL" id="WWCU01000008">
    <property type="protein sequence ID" value="MYN07627.1"/>
    <property type="molecule type" value="Genomic_DNA"/>
</dbReference>
<feature type="domain" description="EAL" evidence="1">
    <location>
        <begin position="331"/>
        <end position="585"/>
    </location>
</feature>
<dbReference type="AlphaFoldDB" id="A0A7X4HBR9"/>
<dbReference type="RefSeq" id="WP_161071975.1">
    <property type="nucleotide sequence ID" value="NZ_WWCU01000008.1"/>
</dbReference>
<sequence>MTISCQTEAARLDALYKLQLLDTRPSKAFDRITRLAARIFGLEIAAISLTDSDRQWFKSRLGLEQNSIPRLKAPCAEVVDTGGALVIADLLEDHYFRHGALAASGVRYYAGAPLITADGHCLGALCVMGYERRHTTPEEVACLSDLAEMVMAQIELRHTAGRVDPLSGLPNRSQFIEDFQDMKNDCPPDELRLAVVVNLATPEQLGSAARVRSSSYLDELVTEASQWIRSQLGPGRQVYHVGDAQFALFAPPCTTLEEYLPVLKEKLARASSLAKSRHIATPTIGVAPFVLGGADCLDVLRTAQSAAHGAIFQSSRIAIYSRSDDDACQRRFRLLNEFGDALESSSQLRLVFQPRVDMESGACVGAEALLRWTHPELGNVSPGEFIPVIERSGLAQATTAWVLNAALRQQRAWRNAGMQLQLAVNVSAANLLEPDFVAQVEHYLNMYDLPPSCLELEITESAIMEHPERAHATLQAIAAIGVRLAIDDFGTGYSSLSYLQSMPADVVKIDQSFIIGLEDDVRKQSLVSTMISLTQDLGHRVVAEGVECGEVQTFLKLAGCDEAQGYLFARPLEPAGFLAWCGGGAAEAQAGRRLLRALA</sequence>
<dbReference type="Gene3D" id="3.30.70.270">
    <property type="match status" value="1"/>
</dbReference>
<evidence type="ECO:0000313" key="3">
    <source>
        <dbReference type="Proteomes" id="UP000450676"/>
    </source>
</evidence>
<name>A0A7X4HBR9_9BURK</name>
<dbReference type="InterPro" id="IPR050706">
    <property type="entry name" value="Cyclic-di-GMP_PDE-like"/>
</dbReference>
<dbReference type="PANTHER" id="PTHR33121:SF19">
    <property type="entry name" value="CYCLIC DI-GMP PHOSPHODIESTERASE PA2567"/>
    <property type="match status" value="1"/>
</dbReference>
<dbReference type="InterPro" id="IPR000160">
    <property type="entry name" value="GGDEF_dom"/>
</dbReference>
<organism evidence="2 3">
    <name type="scientific">Pseudoduganella aquatica</name>
    <dbReference type="NCBI Taxonomy" id="2660641"/>
    <lineage>
        <taxon>Bacteria</taxon>
        <taxon>Pseudomonadati</taxon>
        <taxon>Pseudomonadota</taxon>
        <taxon>Betaproteobacteria</taxon>
        <taxon>Burkholderiales</taxon>
        <taxon>Oxalobacteraceae</taxon>
        <taxon>Telluria group</taxon>
        <taxon>Pseudoduganella</taxon>
    </lineage>
</organism>
<dbReference type="Gene3D" id="3.20.20.450">
    <property type="entry name" value="EAL domain"/>
    <property type="match status" value="1"/>
</dbReference>
<dbReference type="InterPro" id="IPR043128">
    <property type="entry name" value="Rev_trsase/Diguanyl_cyclase"/>
</dbReference>
<dbReference type="Proteomes" id="UP000450676">
    <property type="component" value="Unassembled WGS sequence"/>
</dbReference>
<dbReference type="InterPro" id="IPR001633">
    <property type="entry name" value="EAL_dom"/>
</dbReference>
<dbReference type="SUPFAM" id="SSF55073">
    <property type="entry name" value="Nucleotide cyclase"/>
    <property type="match status" value="1"/>
</dbReference>
<dbReference type="SMART" id="SM00267">
    <property type="entry name" value="GGDEF"/>
    <property type="match status" value="1"/>
</dbReference>
<dbReference type="InterPro" id="IPR029787">
    <property type="entry name" value="Nucleotide_cyclase"/>
</dbReference>
<dbReference type="GO" id="GO:0071111">
    <property type="term" value="F:cyclic-guanylate-specific phosphodiesterase activity"/>
    <property type="evidence" value="ECO:0007669"/>
    <property type="project" value="InterPro"/>
</dbReference>
<dbReference type="InterPro" id="IPR035919">
    <property type="entry name" value="EAL_sf"/>
</dbReference>
<dbReference type="Pfam" id="PF01590">
    <property type="entry name" value="GAF"/>
    <property type="match status" value="1"/>
</dbReference>
<comment type="caution">
    <text evidence="2">The sequence shown here is derived from an EMBL/GenBank/DDBJ whole genome shotgun (WGS) entry which is preliminary data.</text>
</comment>
<dbReference type="InterPro" id="IPR029016">
    <property type="entry name" value="GAF-like_dom_sf"/>
</dbReference>
<accession>A0A7X4HBR9</accession>
<dbReference type="SMART" id="SM00052">
    <property type="entry name" value="EAL"/>
    <property type="match status" value="1"/>
</dbReference>
<gene>
    <name evidence="2" type="ORF">GTP77_09755</name>
</gene>
<reference evidence="2 3" key="1">
    <citation type="submission" date="2019-12" db="EMBL/GenBank/DDBJ databases">
        <title>Novel species isolated from a subtropical stream in China.</title>
        <authorList>
            <person name="Lu H."/>
        </authorList>
    </citation>
    <scope>NUCLEOTIDE SEQUENCE [LARGE SCALE GENOMIC DNA]</scope>
    <source>
        <strain evidence="2 3">FT127W</strain>
    </source>
</reference>
<protein>
    <submittedName>
        <fullName evidence="2">EAL domain-containing protein</fullName>
    </submittedName>
</protein>
<dbReference type="PANTHER" id="PTHR33121">
    <property type="entry name" value="CYCLIC DI-GMP PHOSPHODIESTERASE PDEF"/>
    <property type="match status" value="1"/>
</dbReference>
<dbReference type="SUPFAM" id="SSF55781">
    <property type="entry name" value="GAF domain-like"/>
    <property type="match status" value="1"/>
</dbReference>
<dbReference type="InterPro" id="IPR003018">
    <property type="entry name" value="GAF"/>
</dbReference>
<proteinExistence type="predicted"/>
<dbReference type="CDD" id="cd01948">
    <property type="entry name" value="EAL"/>
    <property type="match status" value="1"/>
</dbReference>
<dbReference type="PROSITE" id="PS50883">
    <property type="entry name" value="EAL"/>
    <property type="match status" value="1"/>
</dbReference>
<evidence type="ECO:0000313" key="2">
    <source>
        <dbReference type="EMBL" id="MYN07627.1"/>
    </source>
</evidence>